<dbReference type="NCBIfam" id="TIGR00254">
    <property type="entry name" value="GGDEF"/>
    <property type="match status" value="1"/>
</dbReference>
<dbReference type="InterPro" id="IPR035965">
    <property type="entry name" value="PAS-like_dom_sf"/>
</dbReference>
<dbReference type="Gene3D" id="3.30.450.20">
    <property type="entry name" value="PAS domain"/>
    <property type="match status" value="1"/>
</dbReference>
<dbReference type="KEGG" id="dcb:C3Y92_04335"/>
<dbReference type="InterPro" id="IPR043128">
    <property type="entry name" value="Rev_trsase/Diguanyl_cyclase"/>
</dbReference>
<dbReference type="AlphaFoldDB" id="A0A4P6HKS7"/>
<dbReference type="Pfam" id="PF00990">
    <property type="entry name" value="GGDEF"/>
    <property type="match status" value="1"/>
</dbReference>
<dbReference type="Gene3D" id="3.30.70.270">
    <property type="match status" value="1"/>
</dbReference>
<dbReference type="PANTHER" id="PTHR45138:SF24">
    <property type="entry name" value="DIGUANYLATE CYCLASE DGCC-RELATED"/>
    <property type="match status" value="1"/>
</dbReference>
<dbReference type="NCBIfam" id="TIGR00229">
    <property type="entry name" value="sensory_box"/>
    <property type="match status" value="1"/>
</dbReference>
<dbReference type="SUPFAM" id="SSF55073">
    <property type="entry name" value="Nucleotide cyclase"/>
    <property type="match status" value="1"/>
</dbReference>
<accession>A0A4P6HKS7</accession>
<keyword evidence="6" id="KW-1185">Reference proteome</keyword>
<protein>
    <recommendedName>
        <fullName evidence="1">diguanylate cyclase</fullName>
        <ecNumber evidence="1">2.7.7.65</ecNumber>
    </recommendedName>
</protein>
<evidence type="ECO:0000313" key="5">
    <source>
        <dbReference type="EMBL" id="QAZ66510.1"/>
    </source>
</evidence>
<gene>
    <name evidence="5" type="ORF">C3Y92_04335</name>
</gene>
<dbReference type="RefSeq" id="WP_129349841.1">
    <property type="nucleotide sequence ID" value="NZ_CP026538.1"/>
</dbReference>
<feature type="domain" description="PAS" evidence="2">
    <location>
        <begin position="10"/>
        <end position="75"/>
    </location>
</feature>
<dbReference type="PANTHER" id="PTHR45138">
    <property type="entry name" value="REGULATORY COMPONENTS OF SENSORY TRANSDUCTION SYSTEM"/>
    <property type="match status" value="1"/>
</dbReference>
<dbReference type="SUPFAM" id="SSF55785">
    <property type="entry name" value="PYP-like sensor domain (PAS domain)"/>
    <property type="match status" value="1"/>
</dbReference>
<dbReference type="SMART" id="SM00091">
    <property type="entry name" value="PAS"/>
    <property type="match status" value="1"/>
</dbReference>
<evidence type="ECO:0000259" key="4">
    <source>
        <dbReference type="PROSITE" id="PS50887"/>
    </source>
</evidence>
<reference evidence="5 6" key="1">
    <citation type="submission" date="2018-02" db="EMBL/GenBank/DDBJ databases">
        <title>Genome sequence of Desulfovibrio carbinolicus DSM 3852.</title>
        <authorList>
            <person name="Wilbanks E."/>
            <person name="Skennerton C.T."/>
            <person name="Orphan V.J."/>
        </authorList>
    </citation>
    <scope>NUCLEOTIDE SEQUENCE [LARGE SCALE GENOMIC DNA]</scope>
    <source>
        <strain evidence="5 6">DSM 3852</strain>
    </source>
</reference>
<dbReference type="PROSITE" id="PS50887">
    <property type="entry name" value="GGDEF"/>
    <property type="match status" value="1"/>
</dbReference>
<dbReference type="Proteomes" id="UP000293296">
    <property type="component" value="Chromosome"/>
</dbReference>
<feature type="domain" description="PAC" evidence="3">
    <location>
        <begin position="79"/>
        <end position="129"/>
    </location>
</feature>
<feature type="domain" description="GGDEF" evidence="4">
    <location>
        <begin position="168"/>
        <end position="307"/>
    </location>
</feature>
<dbReference type="GO" id="GO:1902201">
    <property type="term" value="P:negative regulation of bacterial-type flagellum-dependent cell motility"/>
    <property type="evidence" value="ECO:0007669"/>
    <property type="project" value="TreeGrafter"/>
</dbReference>
<dbReference type="PROSITE" id="PS50112">
    <property type="entry name" value="PAS"/>
    <property type="match status" value="1"/>
</dbReference>
<name>A0A4P6HKS7_9BACT</name>
<dbReference type="PROSITE" id="PS50113">
    <property type="entry name" value="PAC"/>
    <property type="match status" value="1"/>
</dbReference>
<proteinExistence type="predicted"/>
<dbReference type="EMBL" id="CP026538">
    <property type="protein sequence ID" value="QAZ66510.1"/>
    <property type="molecule type" value="Genomic_DNA"/>
</dbReference>
<dbReference type="GO" id="GO:0052621">
    <property type="term" value="F:diguanylate cyclase activity"/>
    <property type="evidence" value="ECO:0007669"/>
    <property type="project" value="UniProtKB-EC"/>
</dbReference>
<dbReference type="InterPro" id="IPR000160">
    <property type="entry name" value="GGDEF_dom"/>
</dbReference>
<dbReference type="CDD" id="cd00130">
    <property type="entry name" value="PAS"/>
    <property type="match status" value="1"/>
</dbReference>
<dbReference type="SMART" id="SM00267">
    <property type="entry name" value="GGDEF"/>
    <property type="match status" value="1"/>
</dbReference>
<dbReference type="OrthoDB" id="9783076at2"/>
<dbReference type="EC" id="2.7.7.65" evidence="1"/>
<evidence type="ECO:0000313" key="6">
    <source>
        <dbReference type="Proteomes" id="UP000293296"/>
    </source>
</evidence>
<dbReference type="InterPro" id="IPR029787">
    <property type="entry name" value="Nucleotide_cyclase"/>
</dbReference>
<evidence type="ECO:0000259" key="2">
    <source>
        <dbReference type="PROSITE" id="PS50112"/>
    </source>
</evidence>
<dbReference type="GO" id="GO:0005886">
    <property type="term" value="C:plasma membrane"/>
    <property type="evidence" value="ECO:0007669"/>
    <property type="project" value="TreeGrafter"/>
</dbReference>
<dbReference type="FunFam" id="3.30.70.270:FF:000001">
    <property type="entry name" value="Diguanylate cyclase domain protein"/>
    <property type="match status" value="1"/>
</dbReference>
<dbReference type="InterPro" id="IPR000700">
    <property type="entry name" value="PAS-assoc_C"/>
</dbReference>
<dbReference type="Pfam" id="PF08448">
    <property type="entry name" value="PAS_4"/>
    <property type="match status" value="1"/>
</dbReference>
<evidence type="ECO:0000259" key="3">
    <source>
        <dbReference type="PROSITE" id="PS50113"/>
    </source>
</evidence>
<organism evidence="5 6">
    <name type="scientific">Solidesulfovibrio carbinolicus</name>
    <dbReference type="NCBI Taxonomy" id="296842"/>
    <lineage>
        <taxon>Bacteria</taxon>
        <taxon>Pseudomonadati</taxon>
        <taxon>Thermodesulfobacteriota</taxon>
        <taxon>Desulfovibrionia</taxon>
        <taxon>Desulfovibrionales</taxon>
        <taxon>Desulfovibrionaceae</taxon>
        <taxon>Solidesulfovibrio</taxon>
    </lineage>
</organism>
<dbReference type="CDD" id="cd01949">
    <property type="entry name" value="GGDEF"/>
    <property type="match status" value="1"/>
</dbReference>
<sequence>MFQHITIGDAAIPLARLFAAMPVAMALIDREGRHVALNQALASISGLKAEQLIGRRVAELSPESGENIQNDFRRIDAGLDVPDHEITIEDRVFYVSVKPLFDGDGQAIAIMVALTDITRHKETEGQLAKANARLEAMAAMDYLTRLGNRRVFDEALAAAVRQGRESSKPASLILFDVDHFKRFNDAYGHIAGDGCLRRIAEATREVGCRQGVEAYRYGGEEFAVVLPGRSSRDAAALAQNLCDAVWDLGIPHEASPFCRVTVSLGASGYDRWPDERRDLDARLLRAADKALYLAKASGRNTVAVAAVETGAGAAEGSSVLVTQP</sequence>
<evidence type="ECO:0000256" key="1">
    <source>
        <dbReference type="ARBA" id="ARBA00012528"/>
    </source>
</evidence>
<dbReference type="GO" id="GO:0043709">
    <property type="term" value="P:cell adhesion involved in single-species biofilm formation"/>
    <property type="evidence" value="ECO:0007669"/>
    <property type="project" value="TreeGrafter"/>
</dbReference>
<dbReference type="InterPro" id="IPR000014">
    <property type="entry name" value="PAS"/>
</dbReference>
<dbReference type="InterPro" id="IPR013656">
    <property type="entry name" value="PAS_4"/>
</dbReference>
<dbReference type="InterPro" id="IPR050469">
    <property type="entry name" value="Diguanylate_Cyclase"/>
</dbReference>